<accession>A0A1T4VYX8</accession>
<name>A0A1T4VYX8_9BACT</name>
<dbReference type="STRING" id="1121442.SAMN02745702_01307"/>
<sequence length="680" mass="76757">MQNKQSLSTHSQGILKHRLLSTAIGSMVQAISHDTVNTAIAGWGMKQNTLRSREYAKVHQLPYYTLEDGFIRSIGLGVNNAEPFGFVLDSQGIFYDSHHPSDLEDIIRNAELSQTERSRSCIKRIVSIGACKYNNTWAKPQLPPRSGPRVLIIDQTVGDLSVQLGGGSEQTFNEMLHAAQMQFPEGTLIIKTHPDVIAKKRKGYLTEKLPSNAFLLKEDCNPIELLKQVDSVFTVTSQMGFEALMVGKPVHCFGLPFYAGWGLTHDQQTCSRRGCPRTLEQVFEAAYLRYSQYADPVLCEKCSLEKILQRIEIQKKATLQSPAKIFCFGFSLWKHKFVQGFLPESSPHPHFASSIKSAERRGMTPQSHAVIWGQKYGDKFRCELQKKHIPVARMEDGFIRSVGLGADFIPPLSLILDSRGIYFDPRTESDLEWLLNHRTLSLTENSRARKLQSLLIDGGVTKYNWGDSSAKPLFPHNKSKKILVPGQVEDDASIRLGTLDIHTNAQLLAAVRDANPEAFILYKPHPDVLSGNRKGSLSPHEETLADAIVSDTRMDHCLELCDEVHTMTSLAGFEALIRGKKVYTYGMPFYSGWGLTSDRHRVTRRTKHCSLEELIFCTLIEYPRYVDYDTGFFISPEDAIKKIEKNTSLEKAHKKTPKLTHWRLKIENLVSLLKDSIFYT</sequence>
<keyword evidence="2" id="KW-1185">Reference proteome</keyword>
<dbReference type="GO" id="GO:0015774">
    <property type="term" value="P:polysaccharide transport"/>
    <property type="evidence" value="ECO:0007669"/>
    <property type="project" value="InterPro"/>
</dbReference>
<dbReference type="GO" id="GO:0000271">
    <property type="term" value="P:polysaccharide biosynthetic process"/>
    <property type="evidence" value="ECO:0007669"/>
    <property type="project" value="InterPro"/>
</dbReference>
<dbReference type="Pfam" id="PF05159">
    <property type="entry name" value="Capsule_synth"/>
    <property type="match status" value="4"/>
</dbReference>
<evidence type="ECO:0000313" key="2">
    <source>
        <dbReference type="Proteomes" id="UP000189733"/>
    </source>
</evidence>
<dbReference type="CDD" id="cd16440">
    <property type="entry name" value="beta_Kdo_transferase_KpsC_1"/>
    <property type="match status" value="1"/>
</dbReference>
<protein>
    <submittedName>
        <fullName evidence="1">Capsular polysaccharide export protein</fullName>
    </submittedName>
</protein>
<dbReference type="EMBL" id="FUYA01000003">
    <property type="protein sequence ID" value="SKA70232.1"/>
    <property type="molecule type" value="Genomic_DNA"/>
</dbReference>
<organism evidence="1 2">
    <name type="scientific">Desulfobaculum bizertense DSM 18034</name>
    <dbReference type="NCBI Taxonomy" id="1121442"/>
    <lineage>
        <taxon>Bacteria</taxon>
        <taxon>Pseudomonadati</taxon>
        <taxon>Thermodesulfobacteriota</taxon>
        <taxon>Desulfovibrionia</taxon>
        <taxon>Desulfovibrionales</taxon>
        <taxon>Desulfovibrionaceae</taxon>
        <taxon>Desulfobaculum</taxon>
    </lineage>
</organism>
<dbReference type="Proteomes" id="UP000189733">
    <property type="component" value="Unassembled WGS sequence"/>
</dbReference>
<reference evidence="1 2" key="1">
    <citation type="submission" date="2017-02" db="EMBL/GenBank/DDBJ databases">
        <authorList>
            <person name="Peterson S.W."/>
        </authorList>
    </citation>
    <scope>NUCLEOTIDE SEQUENCE [LARGE SCALE GENOMIC DNA]</scope>
    <source>
        <strain evidence="1 2">DSM 18034</strain>
    </source>
</reference>
<gene>
    <name evidence="1" type="ORF">SAMN02745702_01307</name>
</gene>
<proteinExistence type="predicted"/>
<dbReference type="InterPro" id="IPR007833">
    <property type="entry name" value="Capsule_polysaccharide_synth"/>
</dbReference>
<evidence type="ECO:0000313" key="1">
    <source>
        <dbReference type="EMBL" id="SKA70232.1"/>
    </source>
</evidence>
<dbReference type="AlphaFoldDB" id="A0A1T4VYX8"/>
<dbReference type="CDD" id="cd16439">
    <property type="entry name" value="beta_Kdo_transferase_KpsC_2"/>
    <property type="match status" value="1"/>
</dbReference>